<accession>S4R2I6</accession>
<sequence>MSEPADGPSLRLSPSHLSTVTLEDLELLLTEGLVSAETSERDECSGRASGSLVPEQDTSKLWKQLEQWFVPVCRCRPQSCAS</sequence>
<evidence type="ECO:0000313" key="2">
    <source>
        <dbReference type="MGI" id="MGI:2685163"/>
    </source>
</evidence>
<dbReference type="ExpressionAtlas" id="S4R2I6">
    <property type="expression patterns" value="baseline and differential"/>
</dbReference>
<dbReference type="AGR" id="MGI:2685163"/>
<evidence type="ECO:0000313" key="3">
    <source>
        <dbReference type="Proteomes" id="UP000000589"/>
    </source>
</evidence>
<dbReference type="Ensembl" id="ENSMUST00000183178.8">
    <property type="protein sequence ID" value="ENSMUSP00000138659.2"/>
    <property type="gene ID" value="ENSMUSG00000059562.15"/>
</dbReference>
<dbReference type="Antibodypedia" id="65748">
    <property type="antibodies" value="9 antibodies from 5 providers"/>
</dbReference>
<dbReference type="Bgee" id="ENSMUSG00000059562">
    <property type="expression patterns" value="Expressed in spermatid and 9 other cell types or tissues"/>
</dbReference>
<reference evidence="1" key="4">
    <citation type="submission" date="2025-09" db="UniProtKB">
        <authorList>
            <consortium name="Ensembl"/>
        </authorList>
    </citation>
    <scope>IDENTIFICATION</scope>
    <source>
        <strain evidence="1">C57BL/6J</strain>
    </source>
</reference>
<dbReference type="HOGENOM" id="CLU_2557698_0_0_1"/>
<keyword evidence="3" id="KW-1185">Reference proteome</keyword>
<dbReference type="GeneTree" id="ENSGT00390000002278"/>
<organism evidence="1 3">
    <name type="scientific">Mus musculus</name>
    <name type="common">Mouse</name>
    <dbReference type="NCBI Taxonomy" id="10090"/>
    <lineage>
        <taxon>Eukaryota</taxon>
        <taxon>Metazoa</taxon>
        <taxon>Chordata</taxon>
        <taxon>Craniata</taxon>
        <taxon>Vertebrata</taxon>
        <taxon>Euteleostomi</taxon>
        <taxon>Mammalia</taxon>
        <taxon>Eutheria</taxon>
        <taxon>Euarchontoglires</taxon>
        <taxon>Glires</taxon>
        <taxon>Rodentia</taxon>
        <taxon>Myomorpha</taxon>
        <taxon>Muroidea</taxon>
        <taxon>Muridae</taxon>
        <taxon>Murinae</taxon>
        <taxon>Mus</taxon>
        <taxon>Mus</taxon>
    </lineage>
</organism>
<dbReference type="AlphaFoldDB" id="S4R2I6"/>
<dbReference type="VEuPathDB" id="HostDB:ENSMUSG00000059562"/>
<evidence type="ECO:0000313" key="1">
    <source>
        <dbReference type="Ensembl" id="ENSMUSP00000138659.2"/>
    </source>
</evidence>
<reference evidence="1" key="3">
    <citation type="submission" date="2025-08" db="UniProtKB">
        <authorList>
            <consortium name="Ensembl"/>
        </authorList>
    </citation>
    <scope>IDENTIFICATION</scope>
    <source>
        <strain evidence="1">C57BL/6J</strain>
    </source>
</reference>
<gene>
    <name evidence="1 2" type="primary">Ccdc154</name>
</gene>
<reference evidence="1 3" key="1">
    <citation type="journal article" date="2009" name="PLoS Biol.">
        <title>Lineage-specific biology revealed by a finished genome assembly of the mouse.</title>
        <authorList>
            <consortium name="Mouse Genome Sequencing Consortium"/>
            <person name="Church D.M."/>
            <person name="Goodstadt L."/>
            <person name="Hillier L.W."/>
            <person name="Zody M.C."/>
            <person name="Goldstein S."/>
            <person name="She X."/>
            <person name="Bult C.J."/>
            <person name="Agarwala R."/>
            <person name="Cherry J.L."/>
            <person name="DiCuccio M."/>
            <person name="Hlavina W."/>
            <person name="Kapustin Y."/>
            <person name="Meric P."/>
            <person name="Maglott D."/>
            <person name="Birtle Z."/>
            <person name="Marques A.C."/>
            <person name="Graves T."/>
            <person name="Zhou S."/>
            <person name="Teague B."/>
            <person name="Potamousis K."/>
            <person name="Churas C."/>
            <person name="Place M."/>
            <person name="Herschleb J."/>
            <person name="Runnheim R."/>
            <person name="Forrest D."/>
            <person name="Amos-Landgraf J."/>
            <person name="Schwartz D.C."/>
            <person name="Cheng Z."/>
            <person name="Lindblad-Toh K."/>
            <person name="Eichler E.E."/>
            <person name="Ponting C.P."/>
        </authorList>
    </citation>
    <scope>NUCLEOTIDE SEQUENCE [LARGE SCALE GENOMIC DNA]</scope>
    <source>
        <strain evidence="1 3">C57BL/6J</strain>
    </source>
</reference>
<dbReference type="ProteomicsDB" id="357101"/>
<dbReference type="SMR" id="S4R2I6"/>
<dbReference type="MGI" id="MGI:2685163">
    <property type="gene designation" value="Ccdc154"/>
</dbReference>
<reference evidence="1 3" key="2">
    <citation type="journal article" date="2011" name="PLoS Biol.">
        <title>Modernizing reference genome assemblies.</title>
        <authorList>
            <person name="Church D.M."/>
            <person name="Schneider V.A."/>
            <person name="Graves T."/>
            <person name="Auger K."/>
            <person name="Cunningham F."/>
            <person name="Bouk N."/>
            <person name="Chen H.C."/>
            <person name="Agarwala R."/>
            <person name="McLaren W.M."/>
            <person name="Ritchie G.R."/>
            <person name="Albracht D."/>
            <person name="Kremitzki M."/>
            <person name="Rock S."/>
            <person name="Kotkiewicz H."/>
            <person name="Kremitzki C."/>
            <person name="Wollam A."/>
            <person name="Trani L."/>
            <person name="Fulton L."/>
            <person name="Fulton R."/>
            <person name="Matthews L."/>
            <person name="Whitehead S."/>
            <person name="Chow W."/>
            <person name="Torrance J."/>
            <person name="Dunn M."/>
            <person name="Harden G."/>
            <person name="Threadgold G."/>
            <person name="Wood J."/>
            <person name="Collins J."/>
            <person name="Heath P."/>
            <person name="Griffiths G."/>
            <person name="Pelan S."/>
            <person name="Grafham D."/>
            <person name="Eichler E.E."/>
            <person name="Weinstock G."/>
            <person name="Mardis E.R."/>
            <person name="Wilson R.K."/>
            <person name="Howe K."/>
            <person name="Flicek P."/>
            <person name="Hubbard T."/>
        </authorList>
    </citation>
    <scope>NUCLEOTIDE SEQUENCE [LARGE SCALE GENOMIC DNA]</scope>
    <source>
        <strain evidence="1 3">C57BL/6J</strain>
    </source>
</reference>
<protein>
    <submittedName>
        <fullName evidence="1">Coiled-coil domain containing 154</fullName>
    </submittedName>
</protein>
<proteinExistence type="predicted"/>
<name>S4R2I6_MOUSE</name>
<dbReference type="Proteomes" id="UP000000589">
    <property type="component" value="Chromosome 17"/>
</dbReference>